<dbReference type="GO" id="GO:0000976">
    <property type="term" value="F:transcription cis-regulatory region binding"/>
    <property type="evidence" value="ECO:0007669"/>
    <property type="project" value="TreeGrafter"/>
</dbReference>
<evidence type="ECO:0000256" key="3">
    <source>
        <dbReference type="ARBA" id="ARBA00023163"/>
    </source>
</evidence>
<keyword evidence="2" id="KW-0238">DNA-binding</keyword>
<accession>A0A2X3VTZ2</accession>
<dbReference type="PROSITE" id="PS00356">
    <property type="entry name" value="HTH_LACI_1"/>
    <property type="match status" value="1"/>
</dbReference>
<dbReference type="InterPro" id="IPR046335">
    <property type="entry name" value="LacI/GalR-like_sensor"/>
</dbReference>
<dbReference type="GO" id="GO:0003700">
    <property type="term" value="F:DNA-binding transcription factor activity"/>
    <property type="evidence" value="ECO:0007669"/>
    <property type="project" value="TreeGrafter"/>
</dbReference>
<dbReference type="OrthoDB" id="9788209at2"/>
<dbReference type="InterPro" id="IPR000843">
    <property type="entry name" value="HTH_LacI"/>
</dbReference>
<evidence type="ECO:0000259" key="4">
    <source>
        <dbReference type="PROSITE" id="PS50932"/>
    </source>
</evidence>
<dbReference type="InterPro" id="IPR010982">
    <property type="entry name" value="Lambda_DNA-bd_dom_sf"/>
</dbReference>
<dbReference type="CDD" id="cd06294">
    <property type="entry name" value="PBP1_MalR-like"/>
    <property type="match status" value="1"/>
</dbReference>
<dbReference type="PANTHER" id="PTHR30146:SF109">
    <property type="entry name" value="HTH-TYPE TRANSCRIPTIONAL REGULATOR GALS"/>
    <property type="match status" value="1"/>
</dbReference>
<proteinExistence type="predicted"/>
<dbReference type="CDD" id="cd01392">
    <property type="entry name" value="HTH_LacI"/>
    <property type="match status" value="1"/>
</dbReference>
<dbReference type="KEGG" id="sfer:NCTC12278_01815"/>
<keyword evidence="3" id="KW-0804">Transcription</keyword>
<name>A0A2X3VTZ2_9STRE</name>
<gene>
    <name evidence="5" type="primary">malR_2</name>
    <name evidence="5" type="ORF">NCTC12278_01815</name>
</gene>
<dbReference type="STRING" id="1123303.GCA_000372425_01189"/>
<reference evidence="5 6" key="1">
    <citation type="submission" date="2018-06" db="EMBL/GenBank/DDBJ databases">
        <authorList>
            <consortium name="Pathogen Informatics"/>
            <person name="Doyle S."/>
        </authorList>
    </citation>
    <scope>NUCLEOTIDE SEQUENCE [LARGE SCALE GENOMIC DNA]</scope>
    <source>
        <strain evidence="5 6">NCTC12278</strain>
    </source>
</reference>
<dbReference type="SMART" id="SM00354">
    <property type="entry name" value="HTH_LACI"/>
    <property type="match status" value="1"/>
</dbReference>
<evidence type="ECO:0000256" key="1">
    <source>
        <dbReference type="ARBA" id="ARBA00023015"/>
    </source>
</evidence>
<sequence>MVTIKDVARLAGVSPSTASRALHDNSMISQATKERVRQAMEELHYSPNYSAQNLVKRQSNMVGIVLPVRESQESLGNNPFFMQMIQGISGVCTDKDQMVSLATGRTEEELLTNIKNLIRSGNIEKFIFLYSKADDPILKYIKGQEVTCVVVGESYDKDPSKIRFVDNDNVGASQDATSFLIDKGYTKIVYAYTDMDELVQASRYMGYSSIMQAQHFSTKTLSLSRVDDRLNRQELEAFLAKYAETEAFVACDDIMAIRLQRLFKNLGISSRRYAIISFNNSMVAELASPSLTSVEVFPYQLGRNAAEVLLNGEEAADRLLIPHKIIERDSTPKLADG</sequence>
<dbReference type="RefSeq" id="WP_018030512.1">
    <property type="nucleotide sequence ID" value="NZ_LS483343.1"/>
</dbReference>
<evidence type="ECO:0000256" key="2">
    <source>
        <dbReference type="ARBA" id="ARBA00023125"/>
    </source>
</evidence>
<dbReference type="AlphaFoldDB" id="A0A2X3VTZ2"/>
<feature type="domain" description="HTH lacI-type" evidence="4">
    <location>
        <begin position="2"/>
        <end position="56"/>
    </location>
</feature>
<dbReference type="InterPro" id="IPR028082">
    <property type="entry name" value="Peripla_BP_I"/>
</dbReference>
<keyword evidence="6" id="KW-1185">Reference proteome</keyword>
<dbReference type="SUPFAM" id="SSF47413">
    <property type="entry name" value="lambda repressor-like DNA-binding domains"/>
    <property type="match status" value="1"/>
</dbReference>
<keyword evidence="1" id="KW-0805">Transcription regulation</keyword>
<dbReference type="Gene3D" id="3.40.50.2300">
    <property type="match status" value="2"/>
</dbReference>
<dbReference type="EMBL" id="LS483343">
    <property type="protein sequence ID" value="SQF41215.1"/>
    <property type="molecule type" value="Genomic_DNA"/>
</dbReference>
<dbReference type="Proteomes" id="UP000249495">
    <property type="component" value="Chromosome 1"/>
</dbReference>
<dbReference type="Pfam" id="PF00356">
    <property type="entry name" value="LacI"/>
    <property type="match status" value="1"/>
</dbReference>
<dbReference type="PANTHER" id="PTHR30146">
    <property type="entry name" value="LACI-RELATED TRANSCRIPTIONAL REPRESSOR"/>
    <property type="match status" value="1"/>
</dbReference>
<protein>
    <submittedName>
        <fullName evidence="5">LacI family regulatory protein</fullName>
    </submittedName>
</protein>
<dbReference type="Gene3D" id="1.10.260.40">
    <property type="entry name" value="lambda repressor-like DNA-binding domains"/>
    <property type="match status" value="1"/>
</dbReference>
<evidence type="ECO:0000313" key="6">
    <source>
        <dbReference type="Proteomes" id="UP000249495"/>
    </source>
</evidence>
<dbReference type="Pfam" id="PF13377">
    <property type="entry name" value="Peripla_BP_3"/>
    <property type="match status" value="1"/>
</dbReference>
<dbReference type="SUPFAM" id="SSF53822">
    <property type="entry name" value="Periplasmic binding protein-like I"/>
    <property type="match status" value="1"/>
</dbReference>
<organism evidence="5 6">
    <name type="scientific">Streptococcus ferus</name>
    <dbReference type="NCBI Taxonomy" id="1345"/>
    <lineage>
        <taxon>Bacteria</taxon>
        <taxon>Bacillati</taxon>
        <taxon>Bacillota</taxon>
        <taxon>Bacilli</taxon>
        <taxon>Lactobacillales</taxon>
        <taxon>Streptococcaceae</taxon>
        <taxon>Streptococcus</taxon>
    </lineage>
</organism>
<evidence type="ECO:0000313" key="5">
    <source>
        <dbReference type="EMBL" id="SQF41215.1"/>
    </source>
</evidence>
<dbReference type="PROSITE" id="PS50932">
    <property type="entry name" value="HTH_LACI_2"/>
    <property type="match status" value="1"/>
</dbReference>